<dbReference type="PANTHER" id="PTHR43176:SF6">
    <property type="entry name" value="3-HYDROXYISOBUTYRYL-COA HYDROLASE"/>
    <property type="match status" value="1"/>
</dbReference>
<feature type="domain" description="Enoyl-CoA hydratase/isomerase" evidence="3">
    <location>
        <begin position="12"/>
        <end position="85"/>
    </location>
</feature>
<evidence type="ECO:0000313" key="5">
    <source>
        <dbReference type="Proteomes" id="UP001289374"/>
    </source>
</evidence>
<gene>
    <name evidence="4" type="ORF">Sango_0653700</name>
</gene>
<dbReference type="GO" id="GO:0003860">
    <property type="term" value="F:3-hydroxyisobutyryl-CoA hydrolase activity"/>
    <property type="evidence" value="ECO:0007669"/>
    <property type="project" value="UniProtKB-UniRule"/>
</dbReference>
<dbReference type="EMBL" id="JACGWL010000003">
    <property type="protein sequence ID" value="KAK4406472.1"/>
    <property type="molecule type" value="Genomic_DNA"/>
</dbReference>
<dbReference type="InterPro" id="IPR032259">
    <property type="entry name" value="HIBYL-CoA-H"/>
</dbReference>
<dbReference type="SUPFAM" id="SSF52096">
    <property type="entry name" value="ClpP/crotonase"/>
    <property type="match status" value="1"/>
</dbReference>
<dbReference type="InterPro" id="IPR045004">
    <property type="entry name" value="ECH_dom"/>
</dbReference>
<name>A0AAE2C2B2_9LAMI</name>
<dbReference type="PANTHER" id="PTHR43176">
    <property type="entry name" value="3-HYDROXYISOBUTYRYL-COA HYDROLASE-RELATED"/>
    <property type="match status" value="1"/>
</dbReference>
<evidence type="ECO:0000259" key="3">
    <source>
        <dbReference type="Pfam" id="PF16113"/>
    </source>
</evidence>
<dbReference type="AlphaFoldDB" id="A0AAE2C2B2"/>
<dbReference type="Gene3D" id="3.90.226.10">
    <property type="entry name" value="2-enoyl-CoA Hydratase, Chain A, domain 1"/>
    <property type="match status" value="1"/>
</dbReference>
<keyword evidence="5" id="KW-1185">Reference proteome</keyword>
<evidence type="ECO:0000256" key="2">
    <source>
        <dbReference type="RuleBase" id="RU369070"/>
    </source>
</evidence>
<proteinExistence type="inferred from homology"/>
<sequence length="128" mass="14529">MASLLSFDRDLNQVSEMKRVLEDYEVDDTVKIIMLTGQGKAFCAGGDVVRSIQLVSIGHWSLTAMFYRKQLLLDYLIATYKKPLVRDTSTSFLVSRISIIALSTEEQYVAVEAVQFYLKGHVIVEIKF</sequence>
<evidence type="ECO:0000313" key="4">
    <source>
        <dbReference type="EMBL" id="KAK4406472.1"/>
    </source>
</evidence>
<dbReference type="GO" id="GO:0006574">
    <property type="term" value="P:L-valine catabolic process"/>
    <property type="evidence" value="ECO:0007669"/>
    <property type="project" value="UniProtKB-UniRule"/>
</dbReference>
<comment type="pathway">
    <text evidence="2">Amino-acid degradation; L-valine degradation.</text>
</comment>
<comment type="catalytic activity">
    <reaction evidence="2">
        <text>3-hydroxy-2-methylpropanoyl-CoA + H2O = 3-hydroxy-2-methylpropanoate + CoA + H(+)</text>
        <dbReference type="Rhea" id="RHEA:20888"/>
        <dbReference type="ChEBI" id="CHEBI:11805"/>
        <dbReference type="ChEBI" id="CHEBI:15377"/>
        <dbReference type="ChEBI" id="CHEBI:15378"/>
        <dbReference type="ChEBI" id="CHEBI:57287"/>
        <dbReference type="ChEBI" id="CHEBI:57340"/>
        <dbReference type="EC" id="3.1.2.4"/>
    </reaction>
</comment>
<reference evidence="4" key="1">
    <citation type="submission" date="2020-06" db="EMBL/GenBank/DDBJ databases">
        <authorList>
            <person name="Li T."/>
            <person name="Hu X."/>
            <person name="Zhang T."/>
            <person name="Song X."/>
            <person name="Zhang H."/>
            <person name="Dai N."/>
            <person name="Sheng W."/>
            <person name="Hou X."/>
            <person name="Wei L."/>
        </authorList>
    </citation>
    <scope>NUCLEOTIDE SEQUENCE</scope>
    <source>
        <strain evidence="4">K16</strain>
        <tissue evidence="4">Leaf</tissue>
    </source>
</reference>
<dbReference type="EC" id="3.1.2.4" evidence="2"/>
<organism evidence="4 5">
    <name type="scientific">Sesamum angolense</name>
    <dbReference type="NCBI Taxonomy" id="2727404"/>
    <lineage>
        <taxon>Eukaryota</taxon>
        <taxon>Viridiplantae</taxon>
        <taxon>Streptophyta</taxon>
        <taxon>Embryophyta</taxon>
        <taxon>Tracheophyta</taxon>
        <taxon>Spermatophyta</taxon>
        <taxon>Magnoliopsida</taxon>
        <taxon>eudicotyledons</taxon>
        <taxon>Gunneridae</taxon>
        <taxon>Pentapetalae</taxon>
        <taxon>asterids</taxon>
        <taxon>lamiids</taxon>
        <taxon>Lamiales</taxon>
        <taxon>Pedaliaceae</taxon>
        <taxon>Sesamum</taxon>
    </lineage>
</organism>
<dbReference type="Proteomes" id="UP001289374">
    <property type="component" value="Unassembled WGS sequence"/>
</dbReference>
<dbReference type="InterPro" id="IPR029045">
    <property type="entry name" value="ClpP/crotonase-like_dom_sf"/>
</dbReference>
<reference evidence="4" key="2">
    <citation type="journal article" date="2024" name="Plant">
        <title>Genomic evolution and insights into agronomic trait innovations of Sesamum species.</title>
        <authorList>
            <person name="Miao H."/>
            <person name="Wang L."/>
            <person name="Qu L."/>
            <person name="Liu H."/>
            <person name="Sun Y."/>
            <person name="Le M."/>
            <person name="Wang Q."/>
            <person name="Wei S."/>
            <person name="Zheng Y."/>
            <person name="Lin W."/>
            <person name="Duan Y."/>
            <person name="Cao H."/>
            <person name="Xiong S."/>
            <person name="Wang X."/>
            <person name="Wei L."/>
            <person name="Li C."/>
            <person name="Ma Q."/>
            <person name="Ju M."/>
            <person name="Zhao R."/>
            <person name="Li G."/>
            <person name="Mu C."/>
            <person name="Tian Q."/>
            <person name="Mei H."/>
            <person name="Zhang T."/>
            <person name="Gao T."/>
            <person name="Zhang H."/>
        </authorList>
    </citation>
    <scope>NUCLEOTIDE SEQUENCE</scope>
    <source>
        <strain evidence="4">K16</strain>
    </source>
</reference>
<accession>A0AAE2C2B2</accession>
<comment type="similarity">
    <text evidence="2">Belongs to the enoyl-CoA hydratase/isomerase family.</text>
</comment>
<dbReference type="Pfam" id="PF16113">
    <property type="entry name" value="ECH_2"/>
    <property type="match status" value="1"/>
</dbReference>
<comment type="caution">
    <text evidence="4">The sequence shown here is derived from an EMBL/GenBank/DDBJ whole genome shotgun (WGS) entry which is preliminary data.</text>
</comment>
<protein>
    <recommendedName>
        <fullName evidence="2">3-hydroxyisobutyryl-CoA hydrolase</fullName>
        <shortName evidence="2">HIB-CoA hydrolase</shortName>
        <shortName evidence="2">HIBYL-CoA-H</shortName>
        <ecNumber evidence="2">3.1.2.4</ecNumber>
    </recommendedName>
    <alternativeName>
        <fullName evidence="2">3-hydroxyisobutyryl-coenzyme A hydrolase</fullName>
    </alternativeName>
</protein>
<evidence type="ECO:0000256" key="1">
    <source>
        <dbReference type="ARBA" id="ARBA00022801"/>
    </source>
</evidence>
<keyword evidence="1 2" id="KW-0378">Hydrolase</keyword>
<comment type="function">
    <text evidence="2">Hydrolyzes 3-hydroxyisobutyryl-CoA (HIBYL-CoA), a saline catabolite. Has high activity toward isobutyryl-CoA. Could be an isobutyryl-CoA dehydrogenase that functions in valine catabolism.</text>
</comment>